<dbReference type="InterPro" id="IPR016030">
    <property type="entry name" value="CblAdoTrfase-like"/>
</dbReference>
<name>A0A2T7PDQ0_POMCA</name>
<evidence type="ECO:0000313" key="13">
    <source>
        <dbReference type="Proteomes" id="UP000245119"/>
    </source>
</evidence>
<sequence>MSFRCLINFLGQRGSKCVSAAGFMSKERFYSKIYTRTGDKGTSATFTGLRKVKDDEVFQALGTTDELSSAIGVASEFLRDRVPDLEQKLEQIQCMLQDVGSNIATPISSARESHLKRVQFSKNIVLQLEHWIDEMSQTLPPLRNFILPSGGKSAAFLHLARTICRRAEREMTSLHRKGEIDEEAFKFMNRLSDFLFTAARYAAIKEGREEKIYRRIATNHEDTKMEA</sequence>
<accession>A0A2T7PDQ0</accession>
<feature type="domain" description="Cobalamin adenosyltransferase-like" evidence="11">
    <location>
        <begin position="33"/>
        <end position="202"/>
    </location>
</feature>
<evidence type="ECO:0000256" key="6">
    <source>
        <dbReference type="ARBA" id="ARBA00051988"/>
    </source>
</evidence>
<evidence type="ECO:0000256" key="8">
    <source>
        <dbReference type="ARBA" id="ARBA00071654"/>
    </source>
</evidence>
<dbReference type="NCBIfam" id="TIGR00636">
    <property type="entry name" value="PduO_Nterm"/>
    <property type="match status" value="1"/>
</dbReference>
<evidence type="ECO:0000256" key="3">
    <source>
        <dbReference type="ARBA" id="ARBA00022679"/>
    </source>
</evidence>
<dbReference type="GO" id="GO:0008817">
    <property type="term" value="F:corrinoid adenosyltransferase activity"/>
    <property type="evidence" value="ECO:0007669"/>
    <property type="project" value="TreeGrafter"/>
</dbReference>
<keyword evidence="5 10" id="KW-0067">ATP-binding</keyword>
<protein>
    <recommendedName>
        <fullName evidence="8">Corrinoid adenosyltransferase MMAB</fullName>
    </recommendedName>
    <alternativeName>
        <fullName evidence="9">ATP:co(I)rrinoid adenosyltransferase MMAB</fullName>
    </alternativeName>
</protein>
<evidence type="ECO:0000256" key="2">
    <source>
        <dbReference type="ARBA" id="ARBA00011233"/>
    </source>
</evidence>
<dbReference type="Proteomes" id="UP000245119">
    <property type="component" value="Linkage Group LG4"/>
</dbReference>
<evidence type="ECO:0000256" key="9">
    <source>
        <dbReference type="ARBA" id="ARBA00075216"/>
    </source>
</evidence>
<keyword evidence="3 10" id="KW-0808">Transferase</keyword>
<evidence type="ECO:0000256" key="7">
    <source>
        <dbReference type="ARBA" id="ARBA00056747"/>
    </source>
</evidence>
<comment type="catalytic activity">
    <reaction evidence="6">
        <text>cob(I)alamin-[corrinoid adenosyltransferase] + ATP = apo-[corrinoid adenosyltransferase] + adenosylcob(III)alamin + triphosphate</text>
        <dbReference type="Rhea" id="RHEA:56796"/>
        <dbReference type="Rhea" id="RHEA-COMP:14743"/>
        <dbReference type="Rhea" id="RHEA-COMP:14744"/>
        <dbReference type="ChEBI" id="CHEBI:18036"/>
        <dbReference type="ChEBI" id="CHEBI:18408"/>
        <dbReference type="ChEBI" id="CHEBI:30616"/>
        <dbReference type="ChEBI" id="CHEBI:60488"/>
        <dbReference type="ChEBI" id="CHEBI:83228"/>
    </reaction>
    <physiologicalReaction direction="left-to-right" evidence="6">
        <dbReference type="Rhea" id="RHEA:56797"/>
    </physiologicalReaction>
</comment>
<dbReference type="EMBL" id="PZQS01000004">
    <property type="protein sequence ID" value="PVD31531.1"/>
    <property type="molecule type" value="Genomic_DNA"/>
</dbReference>
<dbReference type="STRING" id="400727.A0A2T7PDQ0"/>
<evidence type="ECO:0000256" key="1">
    <source>
        <dbReference type="ARBA" id="ARBA00007487"/>
    </source>
</evidence>
<evidence type="ECO:0000256" key="5">
    <source>
        <dbReference type="ARBA" id="ARBA00022840"/>
    </source>
</evidence>
<evidence type="ECO:0000256" key="10">
    <source>
        <dbReference type="RuleBase" id="RU366026"/>
    </source>
</evidence>
<reference evidence="12 13" key="1">
    <citation type="submission" date="2018-04" db="EMBL/GenBank/DDBJ databases">
        <title>The genome of golden apple snail Pomacea canaliculata provides insight into stress tolerance and invasive adaptation.</title>
        <authorList>
            <person name="Liu C."/>
            <person name="Liu B."/>
            <person name="Ren Y."/>
            <person name="Zhang Y."/>
            <person name="Wang H."/>
            <person name="Li S."/>
            <person name="Jiang F."/>
            <person name="Yin L."/>
            <person name="Zhang G."/>
            <person name="Qian W."/>
            <person name="Fan W."/>
        </authorList>
    </citation>
    <scope>NUCLEOTIDE SEQUENCE [LARGE SCALE GENOMIC DNA]</scope>
    <source>
        <strain evidence="12">SZHN2017</strain>
        <tissue evidence="12">Muscle</tissue>
    </source>
</reference>
<dbReference type="AlphaFoldDB" id="A0A2T7PDQ0"/>
<comment type="caution">
    <text evidence="12">The sequence shown here is derived from an EMBL/GenBank/DDBJ whole genome shotgun (WGS) entry which is preliminary data.</text>
</comment>
<proteinExistence type="inferred from homology"/>
<comment type="subunit">
    <text evidence="2">Homotrimer.</text>
</comment>
<dbReference type="OMA" id="HQACTVV"/>
<dbReference type="Gene3D" id="1.20.1200.10">
    <property type="entry name" value="Cobalamin adenosyltransferase-like"/>
    <property type="match status" value="1"/>
</dbReference>
<dbReference type="GO" id="GO:0005524">
    <property type="term" value="F:ATP binding"/>
    <property type="evidence" value="ECO:0007669"/>
    <property type="project" value="UniProtKB-UniRule"/>
</dbReference>
<dbReference type="SUPFAM" id="SSF89028">
    <property type="entry name" value="Cobalamin adenosyltransferase-like"/>
    <property type="match status" value="1"/>
</dbReference>
<comment type="similarity">
    <text evidence="1 10">Belongs to the Cob(I)alamin adenosyltransferase family.</text>
</comment>
<evidence type="ECO:0000259" key="11">
    <source>
        <dbReference type="Pfam" id="PF01923"/>
    </source>
</evidence>
<dbReference type="OrthoDB" id="549173at2759"/>
<evidence type="ECO:0000256" key="4">
    <source>
        <dbReference type="ARBA" id="ARBA00022741"/>
    </source>
</evidence>
<dbReference type="InterPro" id="IPR036451">
    <property type="entry name" value="CblAdoTrfase-like_sf"/>
</dbReference>
<dbReference type="FunFam" id="1.20.1200.10:FF:000001">
    <property type="entry name" value="Cob(I)yrinic acid a,c-diamide adenosyltransferase"/>
    <property type="match status" value="1"/>
</dbReference>
<organism evidence="12 13">
    <name type="scientific">Pomacea canaliculata</name>
    <name type="common">Golden apple snail</name>
    <dbReference type="NCBI Taxonomy" id="400727"/>
    <lineage>
        <taxon>Eukaryota</taxon>
        <taxon>Metazoa</taxon>
        <taxon>Spiralia</taxon>
        <taxon>Lophotrochozoa</taxon>
        <taxon>Mollusca</taxon>
        <taxon>Gastropoda</taxon>
        <taxon>Caenogastropoda</taxon>
        <taxon>Architaenioglossa</taxon>
        <taxon>Ampullarioidea</taxon>
        <taxon>Ampullariidae</taxon>
        <taxon>Pomacea</taxon>
    </lineage>
</organism>
<dbReference type="GO" id="GO:0009235">
    <property type="term" value="P:cobalamin metabolic process"/>
    <property type="evidence" value="ECO:0007669"/>
    <property type="project" value="UniProtKB-ARBA"/>
</dbReference>
<dbReference type="PANTHER" id="PTHR12213:SF0">
    <property type="entry name" value="CORRINOID ADENOSYLTRANSFERASE MMAB"/>
    <property type="match status" value="1"/>
</dbReference>
<keyword evidence="13" id="KW-1185">Reference proteome</keyword>
<dbReference type="PANTHER" id="PTHR12213">
    <property type="entry name" value="CORRINOID ADENOSYLTRANSFERASE"/>
    <property type="match status" value="1"/>
</dbReference>
<dbReference type="InterPro" id="IPR029499">
    <property type="entry name" value="PduO-typ"/>
</dbReference>
<gene>
    <name evidence="12" type="ORF">C0Q70_06944</name>
</gene>
<comment type="function">
    <text evidence="7">Converts cob(I)alamin to adenosylcobalamin (adenosylcob(III)alamin), a coenzyme for methylmalonyl-CoA mutase, therefore participates in the final step of the vitamin B12 conversion. Generates adenosylcobalamin (AdoCbl) and directly delivers the cofactor to MUT in a transfer that is stimulated by ATP-binding to MMAB and gated by MMAA.</text>
</comment>
<dbReference type="Pfam" id="PF01923">
    <property type="entry name" value="Cob_adeno_trans"/>
    <property type="match status" value="1"/>
</dbReference>
<keyword evidence="4 10" id="KW-0547">Nucleotide-binding</keyword>
<evidence type="ECO:0000313" key="12">
    <source>
        <dbReference type="EMBL" id="PVD31531.1"/>
    </source>
</evidence>